<dbReference type="PANTHER" id="PTHR43280">
    <property type="entry name" value="ARAC-FAMILY TRANSCRIPTIONAL REGULATOR"/>
    <property type="match status" value="1"/>
</dbReference>
<dbReference type="Proteomes" id="UP001165962">
    <property type="component" value="Unassembled WGS sequence"/>
</dbReference>
<dbReference type="EMBL" id="JAAOIW010000008">
    <property type="protein sequence ID" value="NHN32522.1"/>
    <property type="molecule type" value="Genomic_DNA"/>
</dbReference>
<dbReference type="RefSeq" id="WP_166152804.1">
    <property type="nucleotide sequence ID" value="NZ_JAAOIW010000008.1"/>
</dbReference>
<evidence type="ECO:0000256" key="4">
    <source>
        <dbReference type="SAM" id="Phobius"/>
    </source>
</evidence>
<reference evidence="6" key="1">
    <citation type="submission" date="2020-03" db="EMBL/GenBank/DDBJ databases">
        <title>Draft sequencing of Paenibacilllus sp. S3N08.</title>
        <authorList>
            <person name="Kim D.-U."/>
        </authorList>
    </citation>
    <scope>NUCLEOTIDE SEQUENCE</scope>
    <source>
        <strain evidence="6">S3N08</strain>
    </source>
</reference>
<dbReference type="PROSITE" id="PS01124">
    <property type="entry name" value="HTH_ARAC_FAMILY_2"/>
    <property type="match status" value="1"/>
</dbReference>
<evidence type="ECO:0000256" key="2">
    <source>
        <dbReference type="ARBA" id="ARBA00023125"/>
    </source>
</evidence>
<keyword evidence="4" id="KW-0812">Transmembrane</keyword>
<keyword evidence="4" id="KW-0472">Membrane</keyword>
<evidence type="ECO:0000256" key="3">
    <source>
        <dbReference type="ARBA" id="ARBA00023163"/>
    </source>
</evidence>
<dbReference type="InterPro" id="IPR018060">
    <property type="entry name" value="HTH_AraC"/>
</dbReference>
<feature type="domain" description="HTH araC/xylS-type" evidence="5">
    <location>
        <begin position="604"/>
        <end position="703"/>
    </location>
</feature>
<name>A0ABX0J8P4_9BACL</name>
<dbReference type="Pfam" id="PF12833">
    <property type="entry name" value="HTH_18"/>
    <property type="match status" value="1"/>
</dbReference>
<dbReference type="InterPro" id="IPR018062">
    <property type="entry name" value="HTH_AraC-typ_CS"/>
</dbReference>
<keyword evidence="1" id="KW-0805">Transcription regulation</keyword>
<proteinExistence type="predicted"/>
<protein>
    <submittedName>
        <fullName evidence="6">Helix-turn-helix transcriptional regulator</fullName>
    </submittedName>
</protein>
<dbReference type="SUPFAM" id="SSF46689">
    <property type="entry name" value="Homeodomain-like"/>
    <property type="match status" value="1"/>
</dbReference>
<sequence>MILKRIAKYSYLSYMIIIFPIIILLIVMTFGLFYYENKNNFIKNSTDSLIGMQKAFDVVVSDMNLNATEMLDSADFSTSKITTKYGSFLGISRRLSSYVSYSKMINNVFYINNDLKTVYTLGKPYTYEDFYLFNDGYNITKDTYAQFFLKNILRFWIPAQNAGANGEQVLTYVVTYNGEHNYPSNALVVHIGTEKLDELFDGFLPNSQAEMLVLDNNNSILYSTLGELSQDIQKSLISINTDSLEPKYMDYNKKQYLVLTKPSTETPITYALIIPTAVMLKSMNASILFFAILMVVVALISIFVIAALLKASRKNRAAMLEQIALKLVQSNYGNQQALQDDIRTAGLERLGPHFQVATAMLTAKYPIQNQLIIYQEISRLIEKELPIHPQSKVLTCSSDDLIYVVFSGQKDIFASLIDALCEMKPKIESLFQVFLSIGVGSASTIDNIGTSAEQARIANKYRFVKGENAIIYFENINKQNSSKLIYPSETIELFYNVILQREEEKINLVLTTLIEHISRNNSLFFGTCLAYDIVNTSLKAMRELNYSLSNFKNTDIYNRDGFKSIDDVKNVLNLLIEEIIATFSSEGYEQDEVPESSKHSLLINQMKKHIEENCIKSDFSINSLADNYKMSISNLSHYFKKQTGENVSDFVLKLRVDRAKFLLRTTKLTLQKISQECGYVHISTFLRQFRQSEKMTPSNYRSSFGVKEAAHKTLSQFEDS</sequence>
<evidence type="ECO:0000313" key="6">
    <source>
        <dbReference type="EMBL" id="NHN32522.1"/>
    </source>
</evidence>
<dbReference type="SMART" id="SM00342">
    <property type="entry name" value="HTH_ARAC"/>
    <property type="match status" value="1"/>
</dbReference>
<evidence type="ECO:0000313" key="7">
    <source>
        <dbReference type="Proteomes" id="UP001165962"/>
    </source>
</evidence>
<evidence type="ECO:0000259" key="5">
    <source>
        <dbReference type="PROSITE" id="PS01124"/>
    </source>
</evidence>
<evidence type="ECO:0000256" key="1">
    <source>
        <dbReference type="ARBA" id="ARBA00023015"/>
    </source>
</evidence>
<dbReference type="InterPro" id="IPR009057">
    <property type="entry name" value="Homeodomain-like_sf"/>
</dbReference>
<keyword evidence="4" id="KW-1133">Transmembrane helix</keyword>
<dbReference type="PROSITE" id="PS00041">
    <property type="entry name" value="HTH_ARAC_FAMILY_1"/>
    <property type="match status" value="1"/>
</dbReference>
<keyword evidence="3" id="KW-0804">Transcription</keyword>
<feature type="transmembrane region" description="Helical" evidence="4">
    <location>
        <begin position="287"/>
        <end position="309"/>
    </location>
</feature>
<keyword evidence="7" id="KW-1185">Reference proteome</keyword>
<comment type="caution">
    <text evidence="6">The sequence shown here is derived from an EMBL/GenBank/DDBJ whole genome shotgun (WGS) entry which is preliminary data.</text>
</comment>
<accession>A0ABX0J8P4</accession>
<organism evidence="6 7">
    <name type="scientific">Paenibacillus agricola</name>
    <dbReference type="NCBI Taxonomy" id="2716264"/>
    <lineage>
        <taxon>Bacteria</taxon>
        <taxon>Bacillati</taxon>
        <taxon>Bacillota</taxon>
        <taxon>Bacilli</taxon>
        <taxon>Bacillales</taxon>
        <taxon>Paenibacillaceae</taxon>
        <taxon>Paenibacillus</taxon>
    </lineage>
</organism>
<keyword evidence="2" id="KW-0238">DNA-binding</keyword>
<dbReference type="PANTHER" id="PTHR43280:SF2">
    <property type="entry name" value="HTH-TYPE TRANSCRIPTIONAL REGULATOR EXSA"/>
    <property type="match status" value="1"/>
</dbReference>
<gene>
    <name evidence="6" type="ORF">G9U52_22015</name>
</gene>
<feature type="transmembrane region" description="Helical" evidence="4">
    <location>
        <begin position="12"/>
        <end position="35"/>
    </location>
</feature>
<dbReference type="Gene3D" id="1.10.10.60">
    <property type="entry name" value="Homeodomain-like"/>
    <property type="match status" value="2"/>
</dbReference>